<dbReference type="PANTHER" id="PTHR47739:SF1">
    <property type="entry name" value="TRNA1(VAL) (ADENINE(37)-N6)-METHYLTRANSFERASE"/>
    <property type="match status" value="1"/>
</dbReference>
<dbReference type="SUPFAM" id="SSF53335">
    <property type="entry name" value="S-adenosyl-L-methionine-dependent methyltransferases"/>
    <property type="match status" value="1"/>
</dbReference>
<dbReference type="Proteomes" id="UP000184080">
    <property type="component" value="Unassembled WGS sequence"/>
</dbReference>
<dbReference type="STRING" id="1121298.SAMN05444401_3907"/>
<dbReference type="EMBL" id="FQZO01000008">
    <property type="protein sequence ID" value="SHJ80241.1"/>
    <property type="molecule type" value="Genomic_DNA"/>
</dbReference>
<keyword evidence="2" id="KW-0808">Transferase</keyword>
<dbReference type="AlphaFoldDB" id="A0A1M6M9X7"/>
<dbReference type="PANTHER" id="PTHR47739">
    <property type="entry name" value="TRNA1(VAL) (ADENINE(37)-N6)-METHYLTRANSFERASE"/>
    <property type="match status" value="1"/>
</dbReference>
<keyword evidence="2" id="KW-0489">Methyltransferase</keyword>
<keyword evidence="3" id="KW-1185">Reference proteome</keyword>
<evidence type="ECO:0000313" key="3">
    <source>
        <dbReference type="Proteomes" id="UP000184080"/>
    </source>
</evidence>
<sequence>MKEKNNFEKLSEIEINRYKNVSLNKDTLMAPGETLDDLQLKGVHIIQKEDAFRFGVDAVLLANFAKVKNKHTVIDLCSGTGIIPFIIAGKTEARKITGLEIQEEMVEMANRSIKINDLPHRMSFVQGDLKDIKLLKTLEKADVVTVNPPYKLKNSGILNPKDKNAIARHEILCTLEDVIAAARVLLKDNGRLFMVHRPERVADILCLMRKYKIEPKTIQMVHPNTKKAPNIVLVEGQRDGGAYLKFEPPLYVYKDEGGYSEEIDRIYGRI</sequence>
<reference evidence="2 3" key="1">
    <citation type="submission" date="2016-11" db="EMBL/GenBank/DDBJ databases">
        <authorList>
            <person name="Jaros S."/>
            <person name="Januszkiewicz K."/>
            <person name="Wedrychowicz H."/>
        </authorList>
    </citation>
    <scope>NUCLEOTIDE SEQUENCE [LARGE SCALE GENOMIC DNA]</scope>
    <source>
        <strain evidence="2 3">DSM 21864</strain>
    </source>
</reference>
<proteinExistence type="predicted"/>
<dbReference type="InterPro" id="IPR007848">
    <property type="entry name" value="Small_mtfrase_dom"/>
</dbReference>
<evidence type="ECO:0000259" key="1">
    <source>
        <dbReference type="Pfam" id="PF05175"/>
    </source>
</evidence>
<dbReference type="Gene3D" id="3.40.50.150">
    <property type="entry name" value="Vaccinia Virus protein VP39"/>
    <property type="match status" value="1"/>
</dbReference>
<organism evidence="2 3">
    <name type="scientific">Clostridium amylolyticum</name>
    <dbReference type="NCBI Taxonomy" id="1121298"/>
    <lineage>
        <taxon>Bacteria</taxon>
        <taxon>Bacillati</taxon>
        <taxon>Bacillota</taxon>
        <taxon>Clostridia</taxon>
        <taxon>Eubacteriales</taxon>
        <taxon>Clostridiaceae</taxon>
        <taxon>Clostridium</taxon>
    </lineage>
</organism>
<feature type="domain" description="Methyltransferase small" evidence="1">
    <location>
        <begin position="59"/>
        <end position="198"/>
    </location>
</feature>
<evidence type="ECO:0000313" key="2">
    <source>
        <dbReference type="EMBL" id="SHJ80241.1"/>
    </source>
</evidence>
<protein>
    <submittedName>
        <fullName evidence="2">tRNA1(Val) A37 N6-methylase TrmN6</fullName>
    </submittedName>
</protein>
<dbReference type="Pfam" id="PF05175">
    <property type="entry name" value="MTS"/>
    <property type="match status" value="1"/>
</dbReference>
<dbReference type="InterPro" id="IPR050210">
    <property type="entry name" value="tRNA_Adenine-N(6)_MTase"/>
</dbReference>
<dbReference type="GO" id="GO:0008168">
    <property type="term" value="F:methyltransferase activity"/>
    <property type="evidence" value="ECO:0007669"/>
    <property type="project" value="UniProtKB-KW"/>
</dbReference>
<gene>
    <name evidence="2" type="ORF">SAMN05444401_3907</name>
</gene>
<name>A0A1M6M9X7_9CLOT</name>
<dbReference type="CDD" id="cd02440">
    <property type="entry name" value="AdoMet_MTases"/>
    <property type="match status" value="1"/>
</dbReference>
<dbReference type="InterPro" id="IPR029063">
    <property type="entry name" value="SAM-dependent_MTases_sf"/>
</dbReference>
<dbReference type="GO" id="GO:0032259">
    <property type="term" value="P:methylation"/>
    <property type="evidence" value="ECO:0007669"/>
    <property type="project" value="UniProtKB-KW"/>
</dbReference>
<accession>A0A1M6M9X7</accession>